<dbReference type="PANTHER" id="PTHR35458">
    <property type="entry name" value="SLR0755 PROTEIN"/>
    <property type="match status" value="1"/>
</dbReference>
<dbReference type="Pfam" id="PF01936">
    <property type="entry name" value="NYN"/>
    <property type="match status" value="1"/>
</dbReference>
<reference evidence="2 3" key="1">
    <citation type="submission" date="2020-07" db="EMBL/GenBank/DDBJ databases">
        <title>Sequencing the genomes of 1000 actinobacteria strains.</title>
        <authorList>
            <person name="Klenk H.-P."/>
        </authorList>
    </citation>
    <scope>NUCLEOTIDE SEQUENCE [LARGE SCALE GENOMIC DNA]</scope>
    <source>
        <strain evidence="2 3">DSM 23819</strain>
    </source>
</reference>
<protein>
    <recommendedName>
        <fullName evidence="1">NYN domain-containing protein</fullName>
    </recommendedName>
</protein>
<organism evidence="2 3">
    <name type="scientific">Nocardioides daedukensis</name>
    <dbReference type="NCBI Taxonomy" id="634462"/>
    <lineage>
        <taxon>Bacteria</taxon>
        <taxon>Bacillati</taxon>
        <taxon>Actinomycetota</taxon>
        <taxon>Actinomycetes</taxon>
        <taxon>Propionibacteriales</taxon>
        <taxon>Nocardioidaceae</taxon>
        <taxon>Nocardioides</taxon>
    </lineage>
</organism>
<dbReference type="AlphaFoldDB" id="A0A7Y9RZ74"/>
<proteinExistence type="predicted"/>
<sequence length="169" mass="17959">MSSNLAAVLPLKAAHSPRGRQLILVDIENVVGGAVLTPAAARWARTQIESVLSVRADDHVVIGMSHVGLFDSALAWPGKKYVVNSGPNGADLALLAEMESVRVERYDEVVLVSGDGIFTEAVSALIDRGARVTVLTHRAHCSKRLRLAAHETVDLQPGHNISSDNGAAR</sequence>
<dbReference type="InterPro" id="IPR047140">
    <property type="entry name" value="LabA"/>
</dbReference>
<dbReference type="EMBL" id="JACCAA010000001">
    <property type="protein sequence ID" value="NYG59362.1"/>
    <property type="molecule type" value="Genomic_DNA"/>
</dbReference>
<dbReference type="Proteomes" id="UP000540656">
    <property type="component" value="Unassembled WGS sequence"/>
</dbReference>
<name>A0A7Y9RZ74_9ACTN</name>
<dbReference type="RefSeq" id="WP_179502420.1">
    <property type="nucleotide sequence ID" value="NZ_JACCAA010000001.1"/>
</dbReference>
<dbReference type="InterPro" id="IPR021139">
    <property type="entry name" value="NYN"/>
</dbReference>
<gene>
    <name evidence="2" type="ORF">BJ980_002285</name>
</gene>
<evidence type="ECO:0000313" key="2">
    <source>
        <dbReference type="EMBL" id="NYG59362.1"/>
    </source>
</evidence>
<comment type="caution">
    <text evidence="2">The sequence shown here is derived from an EMBL/GenBank/DDBJ whole genome shotgun (WGS) entry which is preliminary data.</text>
</comment>
<keyword evidence="3" id="KW-1185">Reference proteome</keyword>
<feature type="domain" description="NYN" evidence="1">
    <location>
        <begin position="79"/>
        <end position="155"/>
    </location>
</feature>
<dbReference type="GO" id="GO:0004540">
    <property type="term" value="F:RNA nuclease activity"/>
    <property type="evidence" value="ECO:0007669"/>
    <property type="project" value="InterPro"/>
</dbReference>
<evidence type="ECO:0000259" key="1">
    <source>
        <dbReference type="Pfam" id="PF01936"/>
    </source>
</evidence>
<dbReference type="PANTHER" id="PTHR35458:SF8">
    <property type="entry name" value="SLR0650 PROTEIN"/>
    <property type="match status" value="1"/>
</dbReference>
<dbReference type="Gene3D" id="3.40.50.1010">
    <property type="entry name" value="5'-nuclease"/>
    <property type="match status" value="1"/>
</dbReference>
<accession>A0A7Y9RZ74</accession>
<evidence type="ECO:0000313" key="3">
    <source>
        <dbReference type="Proteomes" id="UP000540656"/>
    </source>
</evidence>